<feature type="compositionally biased region" description="Low complexity" evidence="3">
    <location>
        <begin position="961"/>
        <end position="975"/>
    </location>
</feature>
<accession>A0A1Y1IHS1</accession>
<feature type="region of interest" description="Disordered" evidence="3">
    <location>
        <begin position="622"/>
        <end position="661"/>
    </location>
</feature>
<dbReference type="InterPro" id="IPR001789">
    <property type="entry name" value="Sig_transdc_resp-reg_receiver"/>
</dbReference>
<evidence type="ECO:0000256" key="4">
    <source>
        <dbReference type="SAM" id="Phobius"/>
    </source>
</evidence>
<dbReference type="OrthoDB" id="10266508at2759"/>
<keyword evidence="8" id="KW-1185">Reference proteome</keyword>
<dbReference type="Gene3D" id="3.30.565.10">
    <property type="entry name" value="Histidine kinase-like ATPase, C-terminal domain"/>
    <property type="match status" value="1"/>
</dbReference>
<dbReference type="Gene3D" id="1.10.287.130">
    <property type="match status" value="1"/>
</dbReference>
<feature type="region of interest" description="Disordered" evidence="3">
    <location>
        <begin position="44"/>
        <end position="71"/>
    </location>
</feature>
<dbReference type="InterPro" id="IPR036097">
    <property type="entry name" value="HisK_dim/P_sf"/>
</dbReference>
<evidence type="ECO:0000256" key="3">
    <source>
        <dbReference type="SAM" id="MobiDB-lite"/>
    </source>
</evidence>
<evidence type="ECO:0000259" key="6">
    <source>
        <dbReference type="PROSITE" id="PS50110"/>
    </source>
</evidence>
<feature type="transmembrane region" description="Helical" evidence="4">
    <location>
        <begin position="422"/>
        <end position="446"/>
    </location>
</feature>
<dbReference type="InterPro" id="IPR036890">
    <property type="entry name" value="HATPase_C_sf"/>
</dbReference>
<dbReference type="PANTHER" id="PTHR45339:SF5">
    <property type="entry name" value="HISTIDINE KINASE"/>
    <property type="match status" value="1"/>
</dbReference>
<dbReference type="SMART" id="SM00388">
    <property type="entry name" value="HisKA"/>
    <property type="match status" value="1"/>
</dbReference>
<dbReference type="InterPro" id="IPR003594">
    <property type="entry name" value="HATPase_dom"/>
</dbReference>
<dbReference type="InterPro" id="IPR005467">
    <property type="entry name" value="His_kinase_dom"/>
</dbReference>
<feature type="domain" description="Histidine kinase" evidence="5">
    <location>
        <begin position="478"/>
        <end position="740"/>
    </location>
</feature>
<gene>
    <name evidence="7" type="ORF">KFL_004080060</name>
</gene>
<dbReference type="EMBL" id="DF237357">
    <property type="protein sequence ID" value="GAQ88197.1"/>
    <property type="molecule type" value="Genomic_DNA"/>
</dbReference>
<feature type="transmembrane region" description="Helical" evidence="4">
    <location>
        <begin position="83"/>
        <end position="103"/>
    </location>
</feature>
<keyword evidence="7" id="KW-0418">Kinase</keyword>
<dbReference type="Pfam" id="PF00072">
    <property type="entry name" value="Response_reg"/>
    <property type="match status" value="1"/>
</dbReference>
<dbReference type="InterPro" id="IPR003661">
    <property type="entry name" value="HisK_dim/P_dom"/>
</dbReference>
<dbReference type="OMA" id="THEASDW"/>
<dbReference type="PROSITE" id="PS50109">
    <property type="entry name" value="HIS_KIN"/>
    <property type="match status" value="1"/>
</dbReference>
<evidence type="ECO:0000256" key="1">
    <source>
        <dbReference type="ARBA" id="ARBA00022553"/>
    </source>
</evidence>
<dbReference type="Gene3D" id="3.40.50.2300">
    <property type="match status" value="1"/>
</dbReference>
<keyword evidence="4" id="KW-0812">Transmembrane</keyword>
<dbReference type="SMART" id="SM00448">
    <property type="entry name" value="REC"/>
    <property type="match status" value="1"/>
</dbReference>
<evidence type="ECO:0000256" key="2">
    <source>
        <dbReference type="PROSITE-ProRule" id="PRU00169"/>
    </source>
</evidence>
<dbReference type="PANTHER" id="PTHR45339">
    <property type="entry name" value="HYBRID SIGNAL TRANSDUCTION HISTIDINE KINASE J"/>
    <property type="match status" value="1"/>
</dbReference>
<protein>
    <submittedName>
        <fullName evidence="7">Signal transduction histidine kinase</fullName>
    </submittedName>
</protein>
<dbReference type="AlphaFoldDB" id="A0A1Y1IHS1"/>
<dbReference type="PRINTS" id="PR00344">
    <property type="entry name" value="BCTRLSENSOR"/>
</dbReference>
<feature type="region of interest" description="Disordered" evidence="3">
    <location>
        <begin position="951"/>
        <end position="985"/>
    </location>
</feature>
<evidence type="ECO:0000313" key="8">
    <source>
        <dbReference type="Proteomes" id="UP000054558"/>
    </source>
</evidence>
<dbReference type="CDD" id="cd00082">
    <property type="entry name" value="HisKA"/>
    <property type="match status" value="1"/>
</dbReference>
<name>A0A1Y1IHS1_KLENI</name>
<keyword evidence="4" id="KW-0472">Membrane</keyword>
<proteinExistence type="predicted"/>
<dbReference type="PROSITE" id="PS50110">
    <property type="entry name" value="RESPONSE_REGULATORY"/>
    <property type="match status" value="1"/>
</dbReference>
<keyword evidence="4" id="KW-1133">Transmembrane helix</keyword>
<organism evidence="7 8">
    <name type="scientific">Klebsormidium nitens</name>
    <name type="common">Green alga</name>
    <name type="synonym">Ulothrix nitens</name>
    <dbReference type="NCBI Taxonomy" id="105231"/>
    <lineage>
        <taxon>Eukaryota</taxon>
        <taxon>Viridiplantae</taxon>
        <taxon>Streptophyta</taxon>
        <taxon>Klebsormidiophyceae</taxon>
        <taxon>Klebsormidiales</taxon>
        <taxon>Klebsormidiaceae</taxon>
        <taxon>Klebsormidium</taxon>
    </lineage>
</organism>
<dbReference type="Pfam" id="PF02518">
    <property type="entry name" value="HATPase_c"/>
    <property type="match status" value="1"/>
</dbReference>
<keyword evidence="7" id="KW-0808">Transferase</keyword>
<feature type="modified residue" description="4-aspartylphosphate" evidence="2">
    <location>
        <position position="1050"/>
    </location>
</feature>
<dbReference type="SMART" id="SM00387">
    <property type="entry name" value="HATPase_c"/>
    <property type="match status" value="1"/>
</dbReference>
<dbReference type="SUPFAM" id="SSF55874">
    <property type="entry name" value="ATPase domain of HSP90 chaperone/DNA topoisomerase II/histidine kinase"/>
    <property type="match status" value="1"/>
</dbReference>
<dbReference type="CDD" id="cd17546">
    <property type="entry name" value="REC_hyHK_CKI1_RcsC-like"/>
    <property type="match status" value="1"/>
</dbReference>
<keyword evidence="1 2" id="KW-0597">Phosphoprotein</keyword>
<reference evidence="7 8" key="1">
    <citation type="journal article" date="2014" name="Nat. Commun.">
        <title>Klebsormidium flaccidum genome reveals primary factors for plant terrestrial adaptation.</title>
        <authorList>
            <person name="Hori K."/>
            <person name="Maruyama F."/>
            <person name="Fujisawa T."/>
            <person name="Togashi T."/>
            <person name="Yamamoto N."/>
            <person name="Seo M."/>
            <person name="Sato S."/>
            <person name="Yamada T."/>
            <person name="Mori H."/>
            <person name="Tajima N."/>
            <person name="Moriyama T."/>
            <person name="Ikeuchi M."/>
            <person name="Watanabe M."/>
            <person name="Wada H."/>
            <person name="Kobayashi K."/>
            <person name="Saito M."/>
            <person name="Masuda T."/>
            <person name="Sasaki-Sekimoto Y."/>
            <person name="Mashiguchi K."/>
            <person name="Awai K."/>
            <person name="Shimojima M."/>
            <person name="Masuda S."/>
            <person name="Iwai M."/>
            <person name="Nobusawa T."/>
            <person name="Narise T."/>
            <person name="Kondo S."/>
            <person name="Saito H."/>
            <person name="Sato R."/>
            <person name="Murakawa M."/>
            <person name="Ihara Y."/>
            <person name="Oshima-Yamada Y."/>
            <person name="Ohtaka K."/>
            <person name="Satoh M."/>
            <person name="Sonobe K."/>
            <person name="Ishii M."/>
            <person name="Ohtani R."/>
            <person name="Kanamori-Sato M."/>
            <person name="Honoki R."/>
            <person name="Miyazaki D."/>
            <person name="Mochizuki H."/>
            <person name="Umetsu J."/>
            <person name="Higashi K."/>
            <person name="Shibata D."/>
            <person name="Kamiya Y."/>
            <person name="Sato N."/>
            <person name="Nakamura Y."/>
            <person name="Tabata S."/>
            <person name="Ida S."/>
            <person name="Kurokawa K."/>
            <person name="Ohta H."/>
        </authorList>
    </citation>
    <scope>NUCLEOTIDE SEQUENCE [LARGE SCALE GENOMIC DNA]</scope>
    <source>
        <strain evidence="7 8">NIES-2285</strain>
    </source>
</reference>
<dbReference type="STRING" id="105231.A0A1Y1IHS1"/>
<dbReference type="Proteomes" id="UP000054558">
    <property type="component" value="Unassembled WGS sequence"/>
</dbReference>
<dbReference type="SUPFAM" id="SSF52172">
    <property type="entry name" value="CheY-like"/>
    <property type="match status" value="1"/>
</dbReference>
<feature type="domain" description="Response regulatory" evidence="6">
    <location>
        <begin position="994"/>
        <end position="1119"/>
    </location>
</feature>
<dbReference type="SUPFAM" id="SSF47384">
    <property type="entry name" value="Homodimeric domain of signal transducing histidine kinase"/>
    <property type="match status" value="1"/>
</dbReference>
<dbReference type="InterPro" id="IPR004358">
    <property type="entry name" value="Sig_transdc_His_kin-like_C"/>
</dbReference>
<sequence>MQKSLSSGLGQLTELDSSIGPVVIHQKAVMKSLEVIVDNGSGMTPMPVRSAAQSPKEEAPSTGAEGKQGTGPRPNYSVLVARLAIITLFAVSVSLLTIFTWFWTSQSTKNAVNSLGSSIRHEILNRSAGHMLRVLSDQAAALHSTEEACYYQYQLTGAVMGEQMRRQVWGVVSNRNYDLKCSTHDGSGKYSYVNPETVSGVRRYTEVFSNTTTPLGGWQMAYKVSLDANGQRLGQAAPFETVPDKRLRPYYTGAHNLSAGDVFWSTLYSDQQFPVMVASTPLRDNVSGTFLGVNAVSQALRDLSDYSSLFDLKGGVLYFKTADDVLLAKSGPIDDFLIGGRLRRANESLNPTVRAAEAFVTETWGLQHLLSTRTEAADVTLGKLRYYVDTVPIRLNNLMVVAVVAIPRTSIMGVIDERSRATVIFLVSLSVAIFALGCVLVVFFTVRVSREVKLKAELDAAKRRAEAHSQAKSMFLSNVSHELRTPMAGIMGLLDLLAAEELQPEQAVNVAQIKQCATSLLGLLNNLLDLGKIEAGRLELEKADFDITAELESIVDMFAVQCSKKGIEIGLDLPGDMDRLVKGDQARVRQVVVNLLSNAVKFSSVGGHILVRAWPIPFPQTELAPAGPPDSPNAKTPRENGGWFSPCSPSPKSAPPVPSAAKRGYTFEVDDSGIGIPPEKREKVFENFVQADSSTTRTHGGTGLGLGIVRSLVRMMGGDIQIVDKDGPGTLMRFTIYFEESETAAEQPGTSLDDVREGHVFLAMEGDVGRGIAERYLTAQGLTVQTVRTLGAHPSELLAGHDVEAGQPVFMLLDASALDGAILGDLRNLQAFLAELSALQHKASIAWLTSPSTPSPVRQLLKSAFPVASKPLYNTRLSTLLRLMIARSGASPFCNTPESQHEETLPLENRNVFGAVSGADTASELSAGSDSSRFTETSSLLPTSPLISPLGGALGTHLKPAPRSSSHAEASSLAAGGRQTPLRRAQSQPLAGLRVLVAEDTPILQKLAVKMLTKLGASVHCVEDGQQAAAAVIGSGEANHQNAFDAVLMDCQMPNVDGYQATEAIRQAEAGLGRYTPIIALTAHAMASDRDKCLACGMDGYLSKPILQKDLVSTLTSVIKDRKRET</sequence>
<evidence type="ECO:0000313" key="7">
    <source>
        <dbReference type="EMBL" id="GAQ88197.1"/>
    </source>
</evidence>
<dbReference type="InterPro" id="IPR011006">
    <property type="entry name" value="CheY-like_superfamily"/>
</dbReference>
<evidence type="ECO:0000259" key="5">
    <source>
        <dbReference type="PROSITE" id="PS50109"/>
    </source>
</evidence>
<dbReference type="GO" id="GO:0000155">
    <property type="term" value="F:phosphorelay sensor kinase activity"/>
    <property type="evidence" value="ECO:0007669"/>
    <property type="project" value="InterPro"/>
</dbReference>
<dbReference type="Pfam" id="PF00512">
    <property type="entry name" value="HisKA"/>
    <property type="match status" value="1"/>
</dbReference>
<feature type="compositionally biased region" description="Pro residues" evidence="3">
    <location>
        <begin position="648"/>
        <end position="658"/>
    </location>
</feature>